<dbReference type="EMBL" id="FOSZ01000001">
    <property type="protein sequence ID" value="SFK60969.1"/>
    <property type="molecule type" value="Genomic_DNA"/>
</dbReference>
<proteinExistence type="predicted"/>
<keyword evidence="2" id="KW-1003">Cell membrane</keyword>
<sequence>MSDVQGNIGHKLSDLAIRAFLRLAKLLPYERRLRLGGWMATNVVAPVTGNRRRIRENLDLVMPELDMATRDAIVREVPNGMGRTLMELFSADEFLQRVPDFPLTGGGAEALAQAHEDGRAVMLVTGHFGNYDAMRGALISRGYRVGGLFKRMSNPFFHEYYVAAMQAIGEPLFERSRRGMTEMIRFLRSGGMVGIVLDQRMNDAPIVDFMGHPARTSYSAAELALKYNALVVPVYGVRQPDGSYVLETEAPIAHSTPEEMTQQLNASLERQVRAHPGQWMWTHNRWKNAGNETAADREMAKRRAKQSQK</sequence>
<dbReference type="InterPro" id="IPR004960">
    <property type="entry name" value="LipA_acyltrans"/>
</dbReference>
<dbReference type="CDD" id="cd07984">
    <property type="entry name" value="LPLAT_LABLAT-like"/>
    <property type="match status" value="1"/>
</dbReference>
<feature type="region of interest" description="Disordered" evidence="7">
    <location>
        <begin position="287"/>
        <end position="309"/>
    </location>
</feature>
<protein>
    <submittedName>
        <fullName evidence="8">KDO2-lipid IV(A) lauroyltransferase</fullName>
    </submittedName>
</protein>
<dbReference type="RefSeq" id="WP_093320164.1">
    <property type="nucleotide sequence ID" value="NZ_FOSZ01000001.1"/>
</dbReference>
<dbReference type="PANTHER" id="PTHR30606">
    <property type="entry name" value="LIPID A BIOSYNTHESIS LAUROYL ACYLTRANSFERASE"/>
    <property type="match status" value="1"/>
</dbReference>
<dbReference type="PANTHER" id="PTHR30606:SF10">
    <property type="entry name" value="PHOSPHATIDYLINOSITOL MANNOSIDE ACYLTRANSFERASE"/>
    <property type="match status" value="1"/>
</dbReference>
<dbReference type="AlphaFoldDB" id="A0A1I4AZ59"/>
<dbReference type="Pfam" id="PF03279">
    <property type="entry name" value="Lip_A_acyltrans"/>
    <property type="match status" value="1"/>
</dbReference>
<evidence type="ECO:0000313" key="9">
    <source>
        <dbReference type="Proteomes" id="UP000198851"/>
    </source>
</evidence>
<evidence type="ECO:0000256" key="5">
    <source>
        <dbReference type="ARBA" id="ARBA00023136"/>
    </source>
</evidence>
<keyword evidence="5" id="KW-0472">Membrane</keyword>
<evidence type="ECO:0000256" key="7">
    <source>
        <dbReference type="SAM" id="MobiDB-lite"/>
    </source>
</evidence>
<accession>A0A1I4AZ59</accession>
<organism evidence="8 9">
    <name type="scientific">Shimia haliotis</name>
    <dbReference type="NCBI Taxonomy" id="1280847"/>
    <lineage>
        <taxon>Bacteria</taxon>
        <taxon>Pseudomonadati</taxon>
        <taxon>Pseudomonadota</taxon>
        <taxon>Alphaproteobacteria</taxon>
        <taxon>Rhodobacterales</taxon>
        <taxon>Roseobacteraceae</taxon>
    </lineage>
</organism>
<keyword evidence="6" id="KW-0012">Acyltransferase</keyword>
<evidence type="ECO:0000256" key="6">
    <source>
        <dbReference type="ARBA" id="ARBA00023315"/>
    </source>
</evidence>
<evidence type="ECO:0000256" key="1">
    <source>
        <dbReference type="ARBA" id="ARBA00004533"/>
    </source>
</evidence>
<dbReference type="GO" id="GO:0009247">
    <property type="term" value="P:glycolipid biosynthetic process"/>
    <property type="evidence" value="ECO:0007669"/>
    <property type="project" value="UniProtKB-ARBA"/>
</dbReference>
<gene>
    <name evidence="8" type="ORF">SAMN04488036_101655</name>
</gene>
<comment type="subcellular location">
    <subcellularLocation>
        <location evidence="1">Cell inner membrane</location>
    </subcellularLocation>
</comment>
<dbReference type="OrthoDB" id="9801955at2"/>
<dbReference type="Proteomes" id="UP000198851">
    <property type="component" value="Unassembled WGS sequence"/>
</dbReference>
<name>A0A1I4AZ59_9RHOB</name>
<dbReference type="GO" id="GO:0016746">
    <property type="term" value="F:acyltransferase activity"/>
    <property type="evidence" value="ECO:0007669"/>
    <property type="project" value="UniProtKB-KW"/>
</dbReference>
<keyword evidence="9" id="KW-1185">Reference proteome</keyword>
<dbReference type="STRING" id="1280847.SAMN04488036_101655"/>
<keyword evidence="3" id="KW-0997">Cell inner membrane</keyword>
<evidence type="ECO:0000313" key="8">
    <source>
        <dbReference type="EMBL" id="SFK60969.1"/>
    </source>
</evidence>
<evidence type="ECO:0000256" key="3">
    <source>
        <dbReference type="ARBA" id="ARBA00022519"/>
    </source>
</evidence>
<evidence type="ECO:0000256" key="4">
    <source>
        <dbReference type="ARBA" id="ARBA00022679"/>
    </source>
</evidence>
<dbReference type="PIRSF" id="PIRSF026649">
    <property type="entry name" value="MsbB"/>
    <property type="match status" value="1"/>
</dbReference>
<dbReference type="GO" id="GO:0005886">
    <property type="term" value="C:plasma membrane"/>
    <property type="evidence" value="ECO:0007669"/>
    <property type="project" value="UniProtKB-SubCell"/>
</dbReference>
<reference evidence="9" key="1">
    <citation type="submission" date="2016-10" db="EMBL/GenBank/DDBJ databases">
        <authorList>
            <person name="Varghese N."/>
            <person name="Submissions S."/>
        </authorList>
    </citation>
    <scope>NUCLEOTIDE SEQUENCE [LARGE SCALE GENOMIC DNA]</scope>
    <source>
        <strain evidence="9">DSM 28453</strain>
    </source>
</reference>
<keyword evidence="4 8" id="KW-0808">Transferase</keyword>
<evidence type="ECO:0000256" key="2">
    <source>
        <dbReference type="ARBA" id="ARBA00022475"/>
    </source>
</evidence>